<evidence type="ECO:0000313" key="3">
    <source>
        <dbReference type="Proteomes" id="UP000029843"/>
    </source>
</evidence>
<dbReference type="Proteomes" id="UP000029843">
    <property type="component" value="Unassembled WGS sequence"/>
</dbReference>
<organism evidence="2 3">
    <name type="scientific">Colwellia psychrerythraea</name>
    <name type="common">Vibrio psychroerythus</name>
    <dbReference type="NCBI Taxonomy" id="28229"/>
    <lineage>
        <taxon>Bacteria</taxon>
        <taxon>Pseudomonadati</taxon>
        <taxon>Pseudomonadota</taxon>
        <taxon>Gammaproteobacteria</taxon>
        <taxon>Alteromonadales</taxon>
        <taxon>Colwelliaceae</taxon>
        <taxon>Colwellia</taxon>
    </lineage>
</organism>
<dbReference type="InterPro" id="IPR008965">
    <property type="entry name" value="CBM2/CBM3_carb-bd_dom_sf"/>
</dbReference>
<dbReference type="GO" id="GO:0030246">
    <property type="term" value="F:carbohydrate binding"/>
    <property type="evidence" value="ECO:0007669"/>
    <property type="project" value="InterPro"/>
</dbReference>
<dbReference type="OrthoDB" id="5765992at2"/>
<comment type="caution">
    <text evidence="2">The sequence shown here is derived from an EMBL/GenBank/DDBJ whole genome shotgun (WGS) entry which is preliminary data.</text>
</comment>
<feature type="signal peptide" evidence="1">
    <location>
        <begin position="1"/>
        <end position="18"/>
    </location>
</feature>
<accession>A0A099KRX8</accession>
<dbReference type="EMBL" id="JQED01000017">
    <property type="protein sequence ID" value="KGJ92597.1"/>
    <property type="molecule type" value="Genomic_DNA"/>
</dbReference>
<keyword evidence="1" id="KW-0732">Signal</keyword>
<evidence type="ECO:0000313" key="2">
    <source>
        <dbReference type="EMBL" id="KGJ92597.1"/>
    </source>
</evidence>
<name>A0A099KRX8_COLPS</name>
<evidence type="ECO:0000256" key="1">
    <source>
        <dbReference type="SAM" id="SignalP"/>
    </source>
</evidence>
<feature type="chain" id="PRO_5001949039" description="PEP motif anchor domain protein" evidence="1">
    <location>
        <begin position="19"/>
        <end position="179"/>
    </location>
</feature>
<dbReference type="AlphaFoldDB" id="A0A099KRX8"/>
<evidence type="ECO:0008006" key="4">
    <source>
        <dbReference type="Google" id="ProtNLM"/>
    </source>
</evidence>
<dbReference type="SUPFAM" id="SSF49384">
    <property type="entry name" value="Carbohydrate-binding domain"/>
    <property type="match status" value="1"/>
</dbReference>
<gene>
    <name evidence="2" type="ORF">ND2E_2845</name>
</gene>
<dbReference type="PATRIC" id="fig|28229.4.peg.1886"/>
<proteinExistence type="predicted"/>
<dbReference type="RefSeq" id="WP_033093610.1">
    <property type="nucleotide sequence ID" value="NZ_JQED01000017.1"/>
</dbReference>
<dbReference type="Gene3D" id="2.60.40.680">
    <property type="match status" value="1"/>
</dbReference>
<reference evidence="2 3" key="1">
    <citation type="submission" date="2014-08" db="EMBL/GenBank/DDBJ databases">
        <title>Genomic and Phenotypic Diversity of Colwellia psychrerythraea strains from Disparate Marine Basins.</title>
        <authorList>
            <person name="Techtmann S.M."/>
            <person name="Stelling S.C."/>
            <person name="Utturkar S.M."/>
            <person name="Alshibli N."/>
            <person name="Harris A."/>
            <person name="Brown S.D."/>
            <person name="Hazen T.C."/>
        </authorList>
    </citation>
    <scope>NUCLEOTIDE SEQUENCE [LARGE SCALE GENOMIC DNA]</scope>
    <source>
        <strain evidence="2 3">ND2E</strain>
    </source>
</reference>
<sequence length="179" mass="19717" precursor="true">MKKIIALVTFILSFNAHAGLISINLSDTEVVIGEKIQVDIIANDITTDLFNFDLNFDTSLFSYDSTSFTSDITPLDPFSYAVTEFPNGLAFSYFGIFEPILTIADASNFVLASFELTASAVGTSNFSFSNIEFYEPFAFNLSDIDSDSMSITSVPEPQTVILFGLAILMSLVQHQRLKK</sequence>
<protein>
    <recommendedName>
        <fullName evidence="4">PEP motif anchor domain protein</fullName>
    </recommendedName>
</protein>